<reference evidence="4" key="1">
    <citation type="submission" date="2023-07" db="EMBL/GenBank/DDBJ databases">
        <title>30 novel species of actinomycetes from the DSMZ collection.</title>
        <authorList>
            <person name="Nouioui I."/>
        </authorList>
    </citation>
    <scope>NUCLEOTIDE SEQUENCE [LARGE SCALE GENOMIC DNA]</scope>
    <source>
        <strain evidence="4">DSM 44743</strain>
    </source>
</reference>
<feature type="transmembrane region" description="Helical" evidence="2">
    <location>
        <begin position="107"/>
        <end position="126"/>
    </location>
</feature>
<keyword evidence="2" id="KW-0472">Membrane</keyword>
<evidence type="ECO:0000313" key="4">
    <source>
        <dbReference type="Proteomes" id="UP001183390"/>
    </source>
</evidence>
<feature type="region of interest" description="Disordered" evidence="1">
    <location>
        <begin position="149"/>
        <end position="171"/>
    </location>
</feature>
<gene>
    <name evidence="3" type="ORF">RM479_26375</name>
</gene>
<keyword evidence="4" id="KW-1185">Reference proteome</keyword>
<protein>
    <submittedName>
        <fullName evidence="3">Uncharacterized protein</fullName>
    </submittedName>
</protein>
<feature type="transmembrane region" description="Helical" evidence="2">
    <location>
        <begin position="44"/>
        <end position="62"/>
    </location>
</feature>
<feature type="transmembrane region" description="Helical" evidence="2">
    <location>
        <begin position="69"/>
        <end position="87"/>
    </location>
</feature>
<dbReference type="EMBL" id="JAVREP010000031">
    <property type="protein sequence ID" value="MDT0331950.1"/>
    <property type="molecule type" value="Genomic_DNA"/>
</dbReference>
<evidence type="ECO:0000313" key="3">
    <source>
        <dbReference type="EMBL" id="MDT0331950.1"/>
    </source>
</evidence>
<name>A0ABU2MGX3_9ACTN</name>
<accession>A0ABU2MGX3</accession>
<dbReference type="Proteomes" id="UP001183390">
    <property type="component" value="Unassembled WGS sequence"/>
</dbReference>
<sequence>MRHVVGFLSGLILGPVLVLACGWAFSHLRTLHASERGVLEGTGPLVLAGLVGVGVIVALMAVPPRLTPMLPLSVALVLGFLTAVALVRVHLLERLPPVPGFEGAMDLLPLGVFVPVALVLGATVFVGGRWRRPEEHEVTEEEYFQGLYEEGGGPQEAQTRAEAPHVPRHRA</sequence>
<keyword evidence="2" id="KW-0812">Transmembrane</keyword>
<dbReference type="PROSITE" id="PS51257">
    <property type="entry name" value="PROKAR_LIPOPROTEIN"/>
    <property type="match status" value="1"/>
</dbReference>
<keyword evidence="2" id="KW-1133">Transmembrane helix</keyword>
<evidence type="ECO:0000256" key="2">
    <source>
        <dbReference type="SAM" id="Phobius"/>
    </source>
</evidence>
<dbReference type="RefSeq" id="WP_311514396.1">
    <property type="nucleotide sequence ID" value="NZ_JAVREP010000031.1"/>
</dbReference>
<organism evidence="3 4">
    <name type="scientific">Nocardiopsis lambiniae</name>
    <dbReference type="NCBI Taxonomy" id="3075539"/>
    <lineage>
        <taxon>Bacteria</taxon>
        <taxon>Bacillati</taxon>
        <taxon>Actinomycetota</taxon>
        <taxon>Actinomycetes</taxon>
        <taxon>Streptosporangiales</taxon>
        <taxon>Nocardiopsidaceae</taxon>
        <taxon>Nocardiopsis</taxon>
    </lineage>
</organism>
<comment type="caution">
    <text evidence="3">The sequence shown here is derived from an EMBL/GenBank/DDBJ whole genome shotgun (WGS) entry which is preliminary data.</text>
</comment>
<evidence type="ECO:0000256" key="1">
    <source>
        <dbReference type="SAM" id="MobiDB-lite"/>
    </source>
</evidence>
<proteinExistence type="predicted"/>